<feature type="transmembrane region" description="Helical" evidence="1">
    <location>
        <begin position="244"/>
        <end position="264"/>
    </location>
</feature>
<name>A0A8H4QPH7_9AGAR</name>
<dbReference type="InterPro" id="IPR045340">
    <property type="entry name" value="DUF6533"/>
</dbReference>
<accession>A0A8H4QPH7</accession>
<evidence type="ECO:0000313" key="3">
    <source>
        <dbReference type="EMBL" id="KAF4614746.1"/>
    </source>
</evidence>
<keyword evidence="1" id="KW-0812">Transmembrane</keyword>
<comment type="caution">
    <text evidence="3">The sequence shown here is derived from an EMBL/GenBank/DDBJ whole genome shotgun (WGS) entry which is preliminary data.</text>
</comment>
<protein>
    <recommendedName>
        <fullName evidence="2">DUF6533 domain-containing protein</fullName>
    </recommendedName>
</protein>
<dbReference type="Proteomes" id="UP000521872">
    <property type="component" value="Unassembled WGS sequence"/>
</dbReference>
<organism evidence="3 4">
    <name type="scientific">Agrocybe pediades</name>
    <dbReference type="NCBI Taxonomy" id="84607"/>
    <lineage>
        <taxon>Eukaryota</taxon>
        <taxon>Fungi</taxon>
        <taxon>Dikarya</taxon>
        <taxon>Basidiomycota</taxon>
        <taxon>Agaricomycotina</taxon>
        <taxon>Agaricomycetes</taxon>
        <taxon>Agaricomycetidae</taxon>
        <taxon>Agaricales</taxon>
        <taxon>Agaricineae</taxon>
        <taxon>Strophariaceae</taxon>
        <taxon>Agrocybe</taxon>
    </lineage>
</organism>
<keyword evidence="1" id="KW-0472">Membrane</keyword>
<feature type="transmembrane region" description="Helical" evidence="1">
    <location>
        <begin position="92"/>
        <end position="112"/>
    </location>
</feature>
<keyword evidence="4" id="KW-1185">Reference proteome</keyword>
<keyword evidence="1" id="KW-1133">Transmembrane helix</keyword>
<dbReference type="AlphaFoldDB" id="A0A8H4QPH7"/>
<feature type="domain" description="DUF6533" evidence="2">
    <location>
        <begin position="15"/>
        <end position="57"/>
    </location>
</feature>
<feature type="transmembrane region" description="Helical" evidence="1">
    <location>
        <begin position="170"/>
        <end position="193"/>
    </location>
</feature>
<reference evidence="3 4" key="1">
    <citation type="submission" date="2019-12" db="EMBL/GenBank/DDBJ databases">
        <authorList>
            <person name="Floudas D."/>
            <person name="Bentzer J."/>
            <person name="Ahren D."/>
            <person name="Johansson T."/>
            <person name="Persson P."/>
            <person name="Tunlid A."/>
        </authorList>
    </citation>
    <scope>NUCLEOTIDE SEQUENCE [LARGE SCALE GENOMIC DNA]</scope>
    <source>
        <strain evidence="3 4">CBS 102.39</strain>
    </source>
</reference>
<evidence type="ECO:0000313" key="4">
    <source>
        <dbReference type="Proteomes" id="UP000521872"/>
    </source>
</evidence>
<sequence length="312" mass="34477">MASDLASIFDTQAAHLSASTVILFDHLITLDDEVHLIWQGSLSPGKLLFISNRYYVLALIMFDLYATLSPAVTDSRRMQGLTPESLLFVTDGWSGIAVSLTAQAILLLRICALYSYNRIVIALSIFMLVVAFSIPAWVLITGLSRFGAIATSVKGVNGRYCEANLSHPFFALWIPSLTVESILMLMAVGRGIYIRRSLSPFKIHRTAQHIVDILIHDSVLYFVAIAGAYILCIITWHYGTVRMLQIPVGFSVALPCVMSNRLLLNMHKMRTPPEEGHSLTLTGNPTSPSFNFGVSQQPQDAVERVGTRSNIY</sequence>
<evidence type="ECO:0000259" key="2">
    <source>
        <dbReference type="Pfam" id="PF20151"/>
    </source>
</evidence>
<dbReference type="Pfam" id="PF20151">
    <property type="entry name" value="DUF6533"/>
    <property type="match status" value="1"/>
</dbReference>
<feature type="transmembrane region" description="Helical" evidence="1">
    <location>
        <begin position="214"/>
        <end position="238"/>
    </location>
</feature>
<proteinExistence type="predicted"/>
<gene>
    <name evidence="3" type="ORF">D9613_003409</name>
</gene>
<evidence type="ECO:0000256" key="1">
    <source>
        <dbReference type="SAM" id="Phobius"/>
    </source>
</evidence>
<feature type="transmembrane region" description="Helical" evidence="1">
    <location>
        <begin position="119"/>
        <end position="140"/>
    </location>
</feature>
<dbReference type="EMBL" id="JAACJL010000044">
    <property type="protein sequence ID" value="KAF4614746.1"/>
    <property type="molecule type" value="Genomic_DNA"/>
</dbReference>
<feature type="transmembrane region" description="Helical" evidence="1">
    <location>
        <begin position="54"/>
        <end position="72"/>
    </location>
</feature>